<name>A0AA48KWU3_9TREE</name>
<protein>
    <submittedName>
        <fullName evidence="2">Uncharacterized protein</fullName>
    </submittedName>
</protein>
<feature type="region of interest" description="Disordered" evidence="1">
    <location>
        <begin position="106"/>
        <end position="133"/>
    </location>
</feature>
<sequence length="388" mass="43141">MPLSRLRAALGACPPRTVTPMSTPVGSLAHRAQARRPNPFLDTPTPTPTRSTSRLLPRVALVRPRLPIFPPTATASPSPSPVSILAARLSPALRYKPLKVSKTSWTSKACPTSTPSVSPSTITPGHTPSTTITSEPATAEFAYTPSAAPYLAETWRRRVFPSHTSTSHPPTPKLTFFPPYSPPRSSLIGRLAAFSGFFAVSGPSESSRQVESGTVKKSWWARWIAPDHAFETVSEIRDASDDWQTAYNEAESECVPFPPIARSPMHTPRASHRRYHSAPIDIHQLASPYTPFRFSPTITPPVLHMFDQSQFSSVRFRHLTRGTRPPASPSRPRYLNPHESRNLLDIVRELCEAITLRFWAVLRPQMEPLRHHRHCCPPVAGRLRWAYA</sequence>
<dbReference type="GeneID" id="85491400"/>
<evidence type="ECO:0000313" key="2">
    <source>
        <dbReference type="EMBL" id="BEI87529.1"/>
    </source>
</evidence>
<keyword evidence="3" id="KW-1185">Reference proteome</keyword>
<gene>
    <name evidence="2" type="ORF">CcaverHIS019_0102470</name>
</gene>
<evidence type="ECO:0000256" key="1">
    <source>
        <dbReference type="SAM" id="MobiDB-lite"/>
    </source>
</evidence>
<organism evidence="2 3">
    <name type="scientific">Cutaneotrichosporon cavernicola</name>
    <dbReference type="NCBI Taxonomy" id="279322"/>
    <lineage>
        <taxon>Eukaryota</taxon>
        <taxon>Fungi</taxon>
        <taxon>Dikarya</taxon>
        <taxon>Basidiomycota</taxon>
        <taxon>Agaricomycotina</taxon>
        <taxon>Tremellomycetes</taxon>
        <taxon>Trichosporonales</taxon>
        <taxon>Trichosporonaceae</taxon>
        <taxon>Cutaneotrichosporon</taxon>
    </lineage>
</organism>
<feature type="compositionally biased region" description="Low complexity" evidence="1">
    <location>
        <begin position="111"/>
        <end position="124"/>
    </location>
</feature>
<dbReference type="Proteomes" id="UP001233271">
    <property type="component" value="Chromosome 1"/>
</dbReference>
<dbReference type="RefSeq" id="XP_060452795.1">
    <property type="nucleotide sequence ID" value="XM_060598200.1"/>
</dbReference>
<reference evidence="2" key="1">
    <citation type="journal article" date="2023" name="BMC Genomics">
        <title>Chromosome-level genome assemblies of Cutaneotrichosporon spp. (Trichosporonales, Basidiomycota) reveal imbalanced evolution between nucleotide sequences and chromosome synteny.</title>
        <authorList>
            <person name="Kobayashi Y."/>
            <person name="Kayamori A."/>
            <person name="Aoki K."/>
            <person name="Shiwa Y."/>
            <person name="Matsutani M."/>
            <person name="Fujita N."/>
            <person name="Sugita T."/>
            <person name="Iwasaki W."/>
            <person name="Tanaka N."/>
            <person name="Takashima M."/>
        </authorList>
    </citation>
    <scope>NUCLEOTIDE SEQUENCE</scope>
    <source>
        <strain evidence="2">HIS019</strain>
    </source>
</reference>
<dbReference type="EMBL" id="AP028212">
    <property type="protein sequence ID" value="BEI87529.1"/>
    <property type="molecule type" value="Genomic_DNA"/>
</dbReference>
<dbReference type="PRINTS" id="PR01217">
    <property type="entry name" value="PRICHEXTENSN"/>
</dbReference>
<dbReference type="KEGG" id="ccac:CcaHIS019_0102470"/>
<evidence type="ECO:0000313" key="3">
    <source>
        <dbReference type="Proteomes" id="UP001233271"/>
    </source>
</evidence>
<dbReference type="AlphaFoldDB" id="A0AA48KWU3"/>
<feature type="region of interest" description="Disordered" evidence="1">
    <location>
        <begin position="30"/>
        <end position="53"/>
    </location>
</feature>
<proteinExistence type="predicted"/>
<accession>A0AA48KWU3</accession>